<sequence>MKRRCKKSPHPQLIVTMARKSLWSKWIELDELKPFDRWLKAQFKHSGNLARQDKLAISRELFVAVKFVQAADYFEASFSQGELLDPIAWDRNWHLSNAQYIQSKEFWFWLTLLQGEEPSVTNGENKRLQWFKSLLGKINSQLELLALRYGVRPSWLPILTQRAIASSWSDEELKSFIKNQAMSLPIYLRPLVGVDSEQLFKELKSQDIKADYNHGVLSVNGGADVTRTSQFALGQFEVQDLASQQIVQAVDVRAGMKVWDCCAGAGGKTMALADHLQNKGSVTATDLHSYKLDELKKRAKRAGYFNIRTFTWDGKQALNLPNDVKRQNGFDRVLVDAPCTSAGTWRRNPDAKWRFSQADTEEQIAIQQTILANAQASVRKNGKLVYATCSWQLAENEAQVSWFLDKFKNFQLDFQKTLGGFEQESDTMFVAVLTRTA</sequence>
<dbReference type="Gene3D" id="3.40.50.150">
    <property type="entry name" value="Vaccinia Virus protein VP39"/>
    <property type="match status" value="1"/>
</dbReference>
<evidence type="ECO:0000256" key="3">
    <source>
        <dbReference type="ARBA" id="ARBA00022691"/>
    </source>
</evidence>
<dbReference type="STRING" id="1328313.DS2_01520"/>
<dbReference type="SUPFAM" id="SSF53335">
    <property type="entry name" value="S-adenosyl-L-methionine-dependent methyltransferases"/>
    <property type="match status" value="1"/>
</dbReference>
<comment type="caution">
    <text evidence="5">Lacks conserved residue(s) required for the propagation of feature annotation.</text>
</comment>
<evidence type="ECO:0000256" key="5">
    <source>
        <dbReference type="PROSITE-ProRule" id="PRU01023"/>
    </source>
</evidence>
<dbReference type="PANTHER" id="PTHR22807:SF53">
    <property type="entry name" value="RIBOSOMAL RNA SMALL SUBUNIT METHYLTRANSFERASE B-RELATED"/>
    <property type="match status" value="1"/>
</dbReference>
<gene>
    <name evidence="7" type="ORF">DS2_01520</name>
</gene>
<feature type="domain" description="SAM-dependent MTase RsmB/NOP-type" evidence="6">
    <location>
        <begin position="160"/>
        <end position="437"/>
    </location>
</feature>
<feature type="active site" description="Nucleophile" evidence="5">
    <location>
        <position position="389"/>
    </location>
</feature>
<proteinExistence type="inferred from homology"/>
<reference evidence="7 8" key="1">
    <citation type="journal article" date="2014" name="Genome Announc.">
        <title>Draft Genome Sequence of the Agar-Degrading Bacterium Catenovulum sp. Strain DS-2, Isolated from Intestines of Haliotis diversicolor.</title>
        <authorList>
            <person name="Shan D."/>
            <person name="Li X."/>
            <person name="Gu Z."/>
            <person name="Wei G."/>
            <person name="Gao Z."/>
            <person name="Shao Z."/>
        </authorList>
    </citation>
    <scope>NUCLEOTIDE SEQUENCE [LARGE SCALE GENOMIC DNA]</scope>
    <source>
        <strain evidence="7 8">DS-2</strain>
    </source>
</reference>
<dbReference type="PROSITE" id="PS51686">
    <property type="entry name" value="SAM_MT_RSMB_NOP"/>
    <property type="match status" value="1"/>
</dbReference>
<dbReference type="AlphaFoldDB" id="W7QHD7"/>
<dbReference type="eggNOG" id="COG0144">
    <property type="taxonomic scope" value="Bacteria"/>
</dbReference>
<dbReference type="InterPro" id="IPR029063">
    <property type="entry name" value="SAM-dependent_MTases_sf"/>
</dbReference>
<keyword evidence="1 5" id="KW-0489">Methyltransferase</keyword>
<dbReference type="PANTHER" id="PTHR22807">
    <property type="entry name" value="NOP2 YEAST -RELATED NOL1/NOP2/FMU SUN DOMAIN-CONTAINING"/>
    <property type="match status" value="1"/>
</dbReference>
<evidence type="ECO:0000256" key="2">
    <source>
        <dbReference type="ARBA" id="ARBA00022679"/>
    </source>
</evidence>
<dbReference type="GO" id="GO:0001510">
    <property type="term" value="P:RNA methylation"/>
    <property type="evidence" value="ECO:0007669"/>
    <property type="project" value="InterPro"/>
</dbReference>
<dbReference type="GO" id="GO:0003723">
    <property type="term" value="F:RNA binding"/>
    <property type="evidence" value="ECO:0007669"/>
    <property type="project" value="UniProtKB-UniRule"/>
</dbReference>
<dbReference type="InterPro" id="IPR001678">
    <property type="entry name" value="MeTrfase_RsmB-F_NOP2_dom"/>
</dbReference>
<feature type="binding site" evidence="5">
    <location>
        <position position="313"/>
    </location>
    <ligand>
        <name>S-adenosyl-L-methionine</name>
        <dbReference type="ChEBI" id="CHEBI:59789"/>
    </ligand>
</feature>
<keyword evidence="3 5" id="KW-0949">S-adenosyl-L-methionine</keyword>
<dbReference type="Proteomes" id="UP000019276">
    <property type="component" value="Unassembled WGS sequence"/>
</dbReference>
<protein>
    <submittedName>
        <fullName evidence="7">tRNA and rRNA cytosine-C5-methylase</fullName>
    </submittedName>
</protein>
<feature type="binding site" evidence="5">
    <location>
        <position position="336"/>
    </location>
    <ligand>
        <name>S-adenosyl-L-methionine</name>
        <dbReference type="ChEBI" id="CHEBI:59789"/>
    </ligand>
</feature>
<dbReference type="Pfam" id="PF01189">
    <property type="entry name" value="Methyltr_RsmB-F"/>
    <property type="match status" value="1"/>
</dbReference>
<dbReference type="GO" id="GO:0008173">
    <property type="term" value="F:RNA methyltransferase activity"/>
    <property type="evidence" value="ECO:0007669"/>
    <property type="project" value="InterPro"/>
</dbReference>
<feature type="binding site" evidence="5">
    <location>
        <position position="286"/>
    </location>
    <ligand>
        <name>S-adenosyl-L-methionine</name>
        <dbReference type="ChEBI" id="CHEBI:59789"/>
    </ligand>
</feature>
<dbReference type="EMBL" id="ARZY01000001">
    <property type="protein sequence ID" value="EWH12359.1"/>
    <property type="molecule type" value="Genomic_DNA"/>
</dbReference>
<name>W7QHD7_9ALTE</name>
<evidence type="ECO:0000313" key="8">
    <source>
        <dbReference type="Proteomes" id="UP000019276"/>
    </source>
</evidence>
<keyword evidence="4 5" id="KW-0694">RNA-binding</keyword>
<organism evidence="7 8">
    <name type="scientific">Catenovulum agarivorans DS-2</name>
    <dbReference type="NCBI Taxonomy" id="1328313"/>
    <lineage>
        <taxon>Bacteria</taxon>
        <taxon>Pseudomonadati</taxon>
        <taxon>Pseudomonadota</taxon>
        <taxon>Gammaproteobacteria</taxon>
        <taxon>Alteromonadales</taxon>
        <taxon>Alteromonadaceae</taxon>
        <taxon>Catenovulum</taxon>
    </lineage>
</organism>
<evidence type="ECO:0000256" key="4">
    <source>
        <dbReference type="ARBA" id="ARBA00022884"/>
    </source>
</evidence>
<keyword evidence="8" id="KW-1185">Reference proteome</keyword>
<dbReference type="PRINTS" id="PR02008">
    <property type="entry name" value="RCMTFAMILY"/>
</dbReference>
<dbReference type="RefSeq" id="WP_235188515.1">
    <property type="nucleotide sequence ID" value="NZ_ARZY01000001.1"/>
</dbReference>
<dbReference type="CDD" id="cd02440">
    <property type="entry name" value="AdoMet_MTases"/>
    <property type="match status" value="1"/>
</dbReference>
<comment type="caution">
    <text evidence="7">The sequence shown here is derived from an EMBL/GenBank/DDBJ whole genome shotgun (WGS) entry which is preliminary data.</text>
</comment>
<evidence type="ECO:0000256" key="1">
    <source>
        <dbReference type="ARBA" id="ARBA00022603"/>
    </source>
</evidence>
<dbReference type="InterPro" id="IPR049560">
    <property type="entry name" value="MeTrfase_RsmB-F_NOP2_cat"/>
</dbReference>
<evidence type="ECO:0000313" key="7">
    <source>
        <dbReference type="EMBL" id="EWH12359.1"/>
    </source>
</evidence>
<dbReference type="PATRIC" id="fig|1328313.3.peg.316"/>
<comment type="similarity">
    <text evidence="5">Belongs to the class I-like SAM-binding methyltransferase superfamily. RsmB/NOP family.</text>
</comment>
<accession>W7QHD7</accession>
<keyword evidence="2 5" id="KW-0808">Transferase</keyword>
<evidence type="ECO:0000259" key="6">
    <source>
        <dbReference type="PROSITE" id="PS51686"/>
    </source>
</evidence>
<dbReference type="InterPro" id="IPR023267">
    <property type="entry name" value="RCMT"/>
</dbReference>